<evidence type="ECO:0000313" key="6">
    <source>
        <dbReference type="Ensembl" id="ENSEBUP00000003600.1"/>
    </source>
</evidence>
<reference evidence="6" key="2">
    <citation type="submission" date="2025-09" db="UniProtKB">
        <authorList>
            <consortium name="Ensembl"/>
        </authorList>
    </citation>
    <scope>IDENTIFICATION</scope>
</reference>
<dbReference type="PROSITE" id="PS50021">
    <property type="entry name" value="CH"/>
    <property type="match status" value="1"/>
</dbReference>
<dbReference type="Pfam" id="PF00307">
    <property type="entry name" value="CH"/>
    <property type="match status" value="1"/>
</dbReference>
<comment type="similarity">
    <text evidence="3">Belongs to the smoothelin family.</text>
</comment>
<reference evidence="6" key="1">
    <citation type="submission" date="2025-08" db="UniProtKB">
        <authorList>
            <consortium name="Ensembl"/>
        </authorList>
    </citation>
    <scope>IDENTIFICATION</scope>
</reference>
<dbReference type="AlphaFoldDB" id="A0A8C4N7U2"/>
<evidence type="ECO:0000313" key="7">
    <source>
        <dbReference type="Proteomes" id="UP000694388"/>
    </source>
</evidence>
<feature type="domain" description="Calponin-homology (CH)" evidence="5">
    <location>
        <begin position="711"/>
        <end position="817"/>
    </location>
</feature>
<protein>
    <recommendedName>
        <fullName evidence="5">Calponin-homology (CH) domain-containing protein</fullName>
    </recommendedName>
</protein>
<dbReference type="FunFam" id="1.10.418.10:FF:000009">
    <property type="entry name" value="smoothelin isoform X2"/>
    <property type="match status" value="1"/>
</dbReference>
<dbReference type="InterPro" id="IPR001715">
    <property type="entry name" value="CH_dom"/>
</dbReference>
<organism evidence="6 7">
    <name type="scientific">Eptatretus burgeri</name>
    <name type="common">Inshore hagfish</name>
    <dbReference type="NCBI Taxonomy" id="7764"/>
    <lineage>
        <taxon>Eukaryota</taxon>
        <taxon>Metazoa</taxon>
        <taxon>Chordata</taxon>
        <taxon>Craniata</taxon>
        <taxon>Vertebrata</taxon>
        <taxon>Cyclostomata</taxon>
        <taxon>Myxini</taxon>
        <taxon>Myxiniformes</taxon>
        <taxon>Myxinidae</taxon>
        <taxon>Eptatretinae</taxon>
        <taxon>Eptatretus</taxon>
    </lineage>
</organism>
<dbReference type="PANTHER" id="PTHR23167:SF88">
    <property type="entry name" value="CALPONIN-HOMOLOGY (CH) DOMAIN-CONTAINING PROTEIN"/>
    <property type="match status" value="1"/>
</dbReference>
<dbReference type="Ensembl" id="ENSEBUT00000003979.1">
    <property type="protein sequence ID" value="ENSEBUP00000003600.1"/>
    <property type="gene ID" value="ENSEBUG00000002600.1"/>
</dbReference>
<feature type="compositionally biased region" description="Basic and acidic residues" evidence="4">
    <location>
        <begin position="579"/>
        <end position="590"/>
    </location>
</feature>
<feature type="compositionally biased region" description="Polar residues" evidence="4">
    <location>
        <begin position="275"/>
        <end position="288"/>
    </location>
</feature>
<evidence type="ECO:0000259" key="5">
    <source>
        <dbReference type="PROSITE" id="PS50021"/>
    </source>
</evidence>
<dbReference type="SMART" id="SM00033">
    <property type="entry name" value="CH"/>
    <property type="match status" value="1"/>
</dbReference>
<evidence type="ECO:0000256" key="4">
    <source>
        <dbReference type="SAM" id="MobiDB-lite"/>
    </source>
</evidence>
<sequence length="828" mass="92573">MREALSSRAPGDGTMSSASELEFLRRKLWQSDDPAERLAVRARIRELRAADETNDKVCSQQQACSWRDPRNTTISCMTKTSKTTVSPAHGDQARPALLRRDVVPSQPRSRNRDDGITLQNGSLESRIERAKQGGHGAEENLPVIQSKSEKTLLQLQQQLDVAVMFEERAAIRAQMRRLRLAAASTPLQTSPFQRSATVRERARKFSGSPTTAAPSHILPAAHSVQRSTSFASNPKQPVSVLARSRGVQPFKEKPTVGREGKGRTMFAKSSDKEANSSLVTQQKASIWTRSRRATNQRELLQDEEEEERKRQFESRDPGTHVERGVKEHSGEAVRLDGHTVSKTPTSTNNEYKQEDVIDGHLEENYSKVVVVEWIGSKPTVGGVQTEQGSQEVVGDMASKAPRKGMALAGDGPRLEMKEKKSVASTVDTKPPREPKKHSEECEKKSVSSPSGIKVKEDICAPSLMEVKRNKKPSPLEEKEEVKTKPIPTVADERKTKLTYLGKEKKEEALPKEDTKLASSMNEKIKELPKEEEKNVKIAMQEECKSELALEHITNETQLEKMLADAKEYEERKRIRAALRELRRREKDNRPDSSSGSAKRSGLVGPRDEAANSRASSVIKDRSLKNGSTTQIHNQVLVASGKKVGSIFDREDVTPKRRDVALPRTLSTPRSSGHQARQALVERLERESGGKPKGPSVVKVQRAASFGVPNASTIKQMLLDWCRAKTRGYQGVDVQNFSSSWSDGLAFCALVHNFYPDAFTYDALNAHDRRHNFDLAFSTAEERADCPQLLDVEDMVRLRDPDWKCVYTYVQEFYRALVDKGLVKIKSRA</sequence>
<feature type="compositionally biased region" description="Basic and acidic residues" evidence="4">
    <location>
        <begin position="412"/>
        <end position="421"/>
    </location>
</feature>
<feature type="compositionally biased region" description="Polar residues" evidence="4">
    <location>
        <begin position="664"/>
        <end position="674"/>
    </location>
</feature>
<feature type="region of interest" description="Disordered" evidence="4">
    <location>
        <begin position="579"/>
        <end position="626"/>
    </location>
</feature>
<feature type="region of interest" description="Disordered" evidence="4">
    <location>
        <begin position="82"/>
        <end position="124"/>
    </location>
</feature>
<feature type="region of interest" description="Disordered" evidence="4">
    <location>
        <begin position="397"/>
        <end position="489"/>
    </location>
</feature>
<feature type="compositionally biased region" description="Basic and acidic residues" evidence="4">
    <location>
        <begin position="429"/>
        <end position="445"/>
    </location>
</feature>
<dbReference type="InterPro" id="IPR050540">
    <property type="entry name" value="F-actin_Monoox_Mical"/>
</dbReference>
<dbReference type="Pfam" id="PF12510">
    <property type="entry name" value="Smoothelin"/>
    <property type="match status" value="1"/>
</dbReference>
<keyword evidence="2" id="KW-0175">Coiled coil</keyword>
<feature type="compositionally biased region" description="Basic and acidic residues" evidence="4">
    <location>
        <begin position="473"/>
        <end position="483"/>
    </location>
</feature>
<dbReference type="Proteomes" id="UP000694388">
    <property type="component" value="Unplaced"/>
</dbReference>
<feature type="compositionally biased region" description="Basic and acidic residues" evidence="4">
    <location>
        <begin position="522"/>
        <end position="533"/>
    </location>
</feature>
<evidence type="ECO:0000256" key="1">
    <source>
        <dbReference type="ARBA" id="ARBA00022553"/>
    </source>
</evidence>
<feature type="region of interest" description="Disordered" evidence="4">
    <location>
        <begin position="251"/>
        <end position="332"/>
    </location>
</feature>
<name>A0A8C4N7U2_EPTBU</name>
<dbReference type="InterPro" id="IPR022189">
    <property type="entry name" value="SMTN"/>
</dbReference>
<evidence type="ECO:0000256" key="3">
    <source>
        <dbReference type="ARBA" id="ARBA00061655"/>
    </source>
</evidence>
<dbReference type="SUPFAM" id="SSF47576">
    <property type="entry name" value="Calponin-homology domain, CH-domain"/>
    <property type="match status" value="1"/>
</dbReference>
<dbReference type="PANTHER" id="PTHR23167">
    <property type="entry name" value="CALPONIN HOMOLOGY DOMAIN-CONTAINING PROTEIN DDB_G0272472-RELATED"/>
    <property type="match status" value="1"/>
</dbReference>
<dbReference type="Gene3D" id="1.10.418.10">
    <property type="entry name" value="Calponin-like domain"/>
    <property type="match status" value="1"/>
</dbReference>
<proteinExistence type="inferred from homology"/>
<dbReference type="GeneTree" id="ENSGT00940000154495"/>
<keyword evidence="7" id="KW-1185">Reference proteome</keyword>
<accession>A0A8C4N7U2</accession>
<evidence type="ECO:0000256" key="2">
    <source>
        <dbReference type="ARBA" id="ARBA00023054"/>
    </source>
</evidence>
<feature type="region of interest" description="Disordered" evidence="4">
    <location>
        <begin position="657"/>
        <end position="677"/>
    </location>
</feature>
<keyword evidence="1" id="KW-0597">Phosphoprotein</keyword>
<feature type="region of interest" description="Disordered" evidence="4">
    <location>
        <begin position="508"/>
        <end position="533"/>
    </location>
</feature>
<feature type="compositionally biased region" description="Basic and acidic residues" evidence="4">
    <location>
        <begin position="307"/>
        <end position="332"/>
    </location>
</feature>
<feature type="compositionally biased region" description="Basic and acidic residues" evidence="4">
    <location>
        <begin position="251"/>
        <end position="262"/>
    </location>
</feature>
<dbReference type="InterPro" id="IPR036872">
    <property type="entry name" value="CH_dom_sf"/>
</dbReference>